<keyword evidence="3" id="KW-1185">Reference proteome</keyword>
<evidence type="ECO:0000256" key="1">
    <source>
        <dbReference type="SAM" id="Phobius"/>
    </source>
</evidence>
<keyword evidence="1" id="KW-0812">Transmembrane</keyword>
<sequence length="102" mass="11174">MIKWLAFFAEFARFIVIFALGLAILGEVEGAIYSMIGVAPGGNMWWMAGLANVLLLQIVYRNRLQFSGWLKSPANRKLSGRTTMLLASVSLLLLLIASCLPG</sequence>
<name>A0A4R5KSM3_9BACL</name>
<gene>
    <name evidence="2" type="ORF">E1757_08715</name>
</gene>
<dbReference type="OrthoDB" id="2428268at2"/>
<evidence type="ECO:0000313" key="3">
    <source>
        <dbReference type="Proteomes" id="UP000295636"/>
    </source>
</evidence>
<dbReference type="AlphaFoldDB" id="A0A4R5KSM3"/>
<dbReference type="EMBL" id="SMRT01000003">
    <property type="protein sequence ID" value="TDF98616.1"/>
    <property type="molecule type" value="Genomic_DNA"/>
</dbReference>
<organism evidence="2 3">
    <name type="scientific">Paenibacillus piri</name>
    <dbReference type="NCBI Taxonomy" id="2547395"/>
    <lineage>
        <taxon>Bacteria</taxon>
        <taxon>Bacillati</taxon>
        <taxon>Bacillota</taxon>
        <taxon>Bacilli</taxon>
        <taxon>Bacillales</taxon>
        <taxon>Paenibacillaceae</taxon>
        <taxon>Paenibacillus</taxon>
    </lineage>
</organism>
<keyword evidence="1" id="KW-0472">Membrane</keyword>
<dbReference type="Proteomes" id="UP000295636">
    <property type="component" value="Unassembled WGS sequence"/>
</dbReference>
<evidence type="ECO:0000313" key="2">
    <source>
        <dbReference type="EMBL" id="TDF98616.1"/>
    </source>
</evidence>
<keyword evidence="1" id="KW-1133">Transmembrane helix</keyword>
<feature type="transmembrane region" description="Helical" evidence="1">
    <location>
        <begin position="46"/>
        <end position="62"/>
    </location>
</feature>
<dbReference type="RefSeq" id="WP_133226834.1">
    <property type="nucleotide sequence ID" value="NZ_SMRT01000003.1"/>
</dbReference>
<proteinExistence type="predicted"/>
<accession>A0A4R5KSM3</accession>
<feature type="transmembrane region" description="Helical" evidence="1">
    <location>
        <begin position="83"/>
        <end position="100"/>
    </location>
</feature>
<protein>
    <submittedName>
        <fullName evidence="2">Uncharacterized protein</fullName>
    </submittedName>
</protein>
<comment type="caution">
    <text evidence="2">The sequence shown here is derived from an EMBL/GenBank/DDBJ whole genome shotgun (WGS) entry which is preliminary data.</text>
</comment>
<reference evidence="2 3" key="1">
    <citation type="submission" date="2019-03" db="EMBL/GenBank/DDBJ databases">
        <title>This is whole genome sequence of Paenibacillus sp MS74 strain.</title>
        <authorList>
            <person name="Trinh H.N."/>
        </authorList>
    </citation>
    <scope>NUCLEOTIDE SEQUENCE [LARGE SCALE GENOMIC DNA]</scope>
    <source>
        <strain evidence="2 3">MS74</strain>
    </source>
</reference>